<proteinExistence type="predicted"/>
<organism evidence="1">
    <name type="scientific">Brugia timori</name>
    <dbReference type="NCBI Taxonomy" id="42155"/>
    <lineage>
        <taxon>Eukaryota</taxon>
        <taxon>Metazoa</taxon>
        <taxon>Ecdysozoa</taxon>
        <taxon>Nematoda</taxon>
        <taxon>Chromadorea</taxon>
        <taxon>Rhabditida</taxon>
        <taxon>Spirurina</taxon>
        <taxon>Spiruromorpha</taxon>
        <taxon>Filarioidea</taxon>
        <taxon>Onchocercidae</taxon>
        <taxon>Brugia</taxon>
    </lineage>
</organism>
<dbReference type="AlphaFoldDB" id="A0A0R3QBZ8"/>
<dbReference type="WBParaSite" id="BTMF_0000387601-mRNA-1">
    <property type="protein sequence ID" value="BTMF_0000387601-mRNA-1"/>
    <property type="gene ID" value="BTMF_0000387601"/>
</dbReference>
<accession>A0A0R3QBZ8</accession>
<evidence type="ECO:0000313" key="1">
    <source>
        <dbReference type="WBParaSite" id="BTMF_0000387601-mRNA-1"/>
    </source>
</evidence>
<reference evidence="1" key="1">
    <citation type="submission" date="2017-02" db="UniProtKB">
        <authorList>
            <consortium name="WormBaseParasite"/>
        </authorList>
    </citation>
    <scope>IDENTIFICATION</scope>
</reference>
<protein>
    <submittedName>
        <fullName evidence="1">HECT domain-containing protein</fullName>
    </submittedName>
</protein>
<sequence length="52" mass="6321">LWNHSFDELSVIFLSTSDLETKGRFQRNSLFLPVANYFWQFADELFDRMFLQ</sequence>
<name>A0A0R3QBZ8_9BILA</name>